<name>A0ABX6QJX1_9HYPH</name>
<accession>A0ABX6QJX1</accession>
<dbReference type="PANTHER" id="PTHR31760">
    <property type="entry name" value="S-ADENOSYL-L-METHIONINE-DEPENDENT METHYLTRANSFERASES SUPERFAMILY PROTEIN"/>
    <property type="match status" value="1"/>
</dbReference>
<evidence type="ECO:0000256" key="5">
    <source>
        <dbReference type="ARBA" id="ARBA00022691"/>
    </source>
</evidence>
<dbReference type="HAMAP" id="MF_00074">
    <property type="entry name" value="16SrRNA_methyltr_G"/>
    <property type="match status" value="1"/>
</dbReference>
<dbReference type="EC" id="2.1.1.170" evidence="6"/>
<protein>
    <recommendedName>
        <fullName evidence="6">Ribosomal RNA small subunit methyltransferase G</fullName>
        <ecNumber evidence="6">2.1.1.170</ecNumber>
    </recommendedName>
    <alternativeName>
        <fullName evidence="6">16S rRNA 7-methylguanosine methyltransferase</fullName>
        <shortName evidence="6">16S rRNA m7G methyltransferase</shortName>
    </alternativeName>
</protein>
<keyword evidence="5 6" id="KW-0949">S-adenosyl-L-methionine</keyword>
<evidence type="ECO:0000256" key="6">
    <source>
        <dbReference type="HAMAP-Rule" id="MF_00074"/>
    </source>
</evidence>
<sequence>MIPTNVSVSRETAKRLETFVDLFSKWSKTFNLVAPSTKQQIWERHVLDSLQLRDIVTTPQHWIDLGSGGGFPGIITSIVLAEHGEGHVDLVESNNKKAAFLRMALLQTQGRGSVHTIRIEDAAEKIQAPDLISARALAELDLLLRFVEPWSKDNRNLRCLFHKGRDYQAEVDKARGRWDFDLIIHRSAVEEDSVILDISSLQRRG</sequence>
<dbReference type="Proteomes" id="UP000308530">
    <property type="component" value="Chromosome"/>
</dbReference>
<dbReference type="Pfam" id="PF02527">
    <property type="entry name" value="GidB"/>
    <property type="match status" value="1"/>
</dbReference>
<reference evidence="7 8" key="1">
    <citation type="submission" date="2020-06" db="EMBL/GenBank/DDBJ databases">
        <title>Genome sequence of Rhizobium sp strain ADMK78.</title>
        <authorList>
            <person name="Rahi P."/>
        </authorList>
    </citation>
    <scope>NUCLEOTIDE SEQUENCE [LARGE SCALE GENOMIC DNA]</scope>
    <source>
        <strain evidence="7 8">ADMK78</strain>
    </source>
</reference>
<dbReference type="EMBL" id="CP058350">
    <property type="protein sequence ID" value="QLF68854.1"/>
    <property type="molecule type" value="Genomic_DNA"/>
</dbReference>
<dbReference type="SUPFAM" id="SSF53335">
    <property type="entry name" value="S-adenosyl-L-methionine-dependent methyltransferases"/>
    <property type="match status" value="1"/>
</dbReference>
<evidence type="ECO:0000313" key="8">
    <source>
        <dbReference type="Proteomes" id="UP000308530"/>
    </source>
</evidence>
<evidence type="ECO:0000256" key="4">
    <source>
        <dbReference type="ARBA" id="ARBA00022679"/>
    </source>
</evidence>
<dbReference type="PIRSF" id="PIRSF003078">
    <property type="entry name" value="GidB"/>
    <property type="match status" value="1"/>
</dbReference>
<organism evidence="7 8">
    <name type="scientific">Peteryoungia desertarenae</name>
    <dbReference type="NCBI Taxonomy" id="1813451"/>
    <lineage>
        <taxon>Bacteria</taxon>
        <taxon>Pseudomonadati</taxon>
        <taxon>Pseudomonadota</taxon>
        <taxon>Alphaproteobacteria</taxon>
        <taxon>Hyphomicrobiales</taxon>
        <taxon>Rhizobiaceae</taxon>
        <taxon>Peteryoungia</taxon>
    </lineage>
</organism>
<feature type="binding site" evidence="6">
    <location>
        <position position="71"/>
    </location>
    <ligand>
        <name>S-adenosyl-L-methionine</name>
        <dbReference type="ChEBI" id="CHEBI:59789"/>
    </ligand>
</feature>
<keyword evidence="1 6" id="KW-0963">Cytoplasm</keyword>
<proteinExistence type="inferred from homology"/>
<keyword evidence="4 6" id="KW-0808">Transferase</keyword>
<evidence type="ECO:0000313" key="7">
    <source>
        <dbReference type="EMBL" id="QLF68854.1"/>
    </source>
</evidence>
<evidence type="ECO:0000256" key="2">
    <source>
        <dbReference type="ARBA" id="ARBA00022552"/>
    </source>
</evidence>
<comment type="caution">
    <text evidence="6">Lacks conserved residue(s) required for the propagation of feature annotation.</text>
</comment>
<comment type="function">
    <text evidence="6">Specifically methylates the N7 position of guanine in position 527 of 16S rRNA.</text>
</comment>
<keyword evidence="8" id="KW-1185">Reference proteome</keyword>
<gene>
    <name evidence="6 7" type="primary">rsmG</name>
    <name evidence="7" type="ORF">FE840_004430</name>
</gene>
<feature type="binding site" evidence="6">
    <location>
        <begin position="119"/>
        <end position="120"/>
    </location>
    <ligand>
        <name>S-adenosyl-L-methionine</name>
        <dbReference type="ChEBI" id="CHEBI:59789"/>
    </ligand>
</feature>
<dbReference type="PANTHER" id="PTHR31760:SF0">
    <property type="entry name" value="S-ADENOSYL-L-METHIONINE-DEPENDENT METHYLTRANSFERASES SUPERFAMILY PROTEIN"/>
    <property type="match status" value="1"/>
</dbReference>
<keyword evidence="3 6" id="KW-0489">Methyltransferase</keyword>
<comment type="similarity">
    <text evidence="6">Belongs to the methyltransferase superfamily. RNA methyltransferase RsmG family.</text>
</comment>
<dbReference type="Gene3D" id="3.40.50.150">
    <property type="entry name" value="Vaccinia Virus protein VP39"/>
    <property type="match status" value="1"/>
</dbReference>
<evidence type="ECO:0000256" key="1">
    <source>
        <dbReference type="ARBA" id="ARBA00022490"/>
    </source>
</evidence>
<comment type="subcellular location">
    <subcellularLocation>
        <location evidence="6">Cytoplasm</location>
    </subcellularLocation>
</comment>
<feature type="binding site" evidence="6">
    <location>
        <position position="66"/>
    </location>
    <ligand>
        <name>S-adenosyl-L-methionine</name>
        <dbReference type="ChEBI" id="CHEBI:59789"/>
    </ligand>
</feature>
<feature type="binding site" evidence="6">
    <location>
        <position position="135"/>
    </location>
    <ligand>
        <name>S-adenosyl-L-methionine</name>
        <dbReference type="ChEBI" id="CHEBI:59789"/>
    </ligand>
</feature>
<dbReference type="InterPro" id="IPR029063">
    <property type="entry name" value="SAM-dependent_MTases_sf"/>
</dbReference>
<evidence type="ECO:0000256" key="3">
    <source>
        <dbReference type="ARBA" id="ARBA00022603"/>
    </source>
</evidence>
<dbReference type="NCBIfam" id="TIGR00138">
    <property type="entry name" value="rsmG_gidB"/>
    <property type="match status" value="1"/>
</dbReference>
<keyword evidence="2 6" id="KW-0698">rRNA processing</keyword>
<comment type="catalytic activity">
    <reaction evidence="6">
        <text>guanosine(527) in 16S rRNA + S-adenosyl-L-methionine = N(7)-methylguanosine(527) in 16S rRNA + S-adenosyl-L-homocysteine</text>
        <dbReference type="Rhea" id="RHEA:42732"/>
        <dbReference type="Rhea" id="RHEA-COMP:10209"/>
        <dbReference type="Rhea" id="RHEA-COMP:10210"/>
        <dbReference type="ChEBI" id="CHEBI:57856"/>
        <dbReference type="ChEBI" id="CHEBI:59789"/>
        <dbReference type="ChEBI" id="CHEBI:74269"/>
        <dbReference type="ChEBI" id="CHEBI:74480"/>
        <dbReference type="EC" id="2.1.1.170"/>
    </reaction>
</comment>
<dbReference type="InterPro" id="IPR003682">
    <property type="entry name" value="rRNA_ssu_MeTfrase_G"/>
</dbReference>